<dbReference type="InterPro" id="IPR001633">
    <property type="entry name" value="EAL_dom"/>
</dbReference>
<evidence type="ECO:0000313" key="4">
    <source>
        <dbReference type="Proteomes" id="UP000714380"/>
    </source>
</evidence>
<protein>
    <submittedName>
        <fullName evidence="3">Bifunctional diguanylate cyclase/phosphodiesterase</fullName>
    </submittedName>
</protein>
<keyword evidence="4" id="KW-1185">Reference proteome</keyword>
<accession>A0ABS7ZK63</accession>
<dbReference type="Gene3D" id="3.20.20.450">
    <property type="entry name" value="EAL domain"/>
    <property type="match status" value="1"/>
</dbReference>
<dbReference type="InterPro" id="IPR050706">
    <property type="entry name" value="Cyclic-di-GMP_PDE-like"/>
</dbReference>
<dbReference type="SMART" id="SM00267">
    <property type="entry name" value="GGDEF"/>
    <property type="match status" value="1"/>
</dbReference>
<feature type="domain" description="GGDEF" evidence="2">
    <location>
        <begin position="150"/>
        <end position="283"/>
    </location>
</feature>
<dbReference type="PANTHER" id="PTHR33121:SF70">
    <property type="entry name" value="SIGNALING PROTEIN YKOW"/>
    <property type="match status" value="1"/>
</dbReference>
<dbReference type="PROSITE" id="PS50883">
    <property type="entry name" value="EAL"/>
    <property type="match status" value="1"/>
</dbReference>
<sequence length="548" mass="60275">MAMPRLLVLTQNTAAGVTCSGFEVCLCASVDDLVHRWLADEQGVVVVGRQQSGDYAALIGQIRAVIPQAALIAEASEAQELMLIGLGVQEVVVNLNDDLQRTAERARIRASSEKDRNRGLYHDPLTGLANRSLFLDRLDHALVQGLRHKTHTGLLYIGMERFRVVNELHGYAAGDELLIACARRLQGTLRRSDTLARIGGDVFAVVLDNIPDEEILSRTADKVRQAFLQPFHCAGSEIFLSLSIGMELSSRVSSDAADMLRHAELAMHQVRRDDHRSYLLYDDQQAPVDRVRAGLESALYHALERDELNLVYQPQVDISSGHFTGVEVLLRWHHPVLGDVSPVVFIPVLEETGLIASFGRWVLEHSVQQFADWLQQQEIPSTARLSVNLSPRQFGQPDLVAQVSGALSRSGLPASQLTLEITESTLVHNMQQSVEQLHELRALGVSIAIDDFGTGYSSLAYLKDLPIDYLKIDRVFVKDIVSNAHDAAIASSIISLAHNLGLSVVAEGVENTEVLDLLNLLGCDQYQGFFFSRPLPPAELPAAAQRCA</sequence>
<dbReference type="NCBIfam" id="TIGR00254">
    <property type="entry name" value="GGDEF"/>
    <property type="match status" value="1"/>
</dbReference>
<comment type="caution">
    <text evidence="3">The sequence shown here is derived from an EMBL/GenBank/DDBJ whole genome shotgun (WGS) entry which is preliminary data.</text>
</comment>
<dbReference type="Pfam" id="PF00563">
    <property type="entry name" value="EAL"/>
    <property type="match status" value="1"/>
</dbReference>
<evidence type="ECO:0000259" key="1">
    <source>
        <dbReference type="PROSITE" id="PS50883"/>
    </source>
</evidence>
<dbReference type="SUPFAM" id="SSF141868">
    <property type="entry name" value="EAL domain-like"/>
    <property type="match status" value="1"/>
</dbReference>
<dbReference type="SMART" id="SM00052">
    <property type="entry name" value="EAL"/>
    <property type="match status" value="1"/>
</dbReference>
<evidence type="ECO:0000259" key="2">
    <source>
        <dbReference type="PROSITE" id="PS50887"/>
    </source>
</evidence>
<dbReference type="Gene3D" id="3.30.70.270">
    <property type="match status" value="1"/>
</dbReference>
<dbReference type="CDD" id="cd01949">
    <property type="entry name" value="GGDEF"/>
    <property type="match status" value="1"/>
</dbReference>
<evidence type="ECO:0000313" key="3">
    <source>
        <dbReference type="EMBL" id="MCA6062089.1"/>
    </source>
</evidence>
<dbReference type="PANTHER" id="PTHR33121">
    <property type="entry name" value="CYCLIC DI-GMP PHOSPHODIESTERASE PDEF"/>
    <property type="match status" value="1"/>
</dbReference>
<dbReference type="CDD" id="cd01948">
    <property type="entry name" value="EAL"/>
    <property type="match status" value="1"/>
</dbReference>
<dbReference type="Pfam" id="PF00990">
    <property type="entry name" value="GGDEF"/>
    <property type="match status" value="1"/>
</dbReference>
<dbReference type="EMBL" id="JAEDAH010000002">
    <property type="protein sequence ID" value="MCA6062089.1"/>
    <property type="molecule type" value="Genomic_DNA"/>
</dbReference>
<name>A0ABS7ZK63_9GAMM</name>
<dbReference type="InterPro" id="IPR029787">
    <property type="entry name" value="Nucleotide_cyclase"/>
</dbReference>
<dbReference type="InterPro" id="IPR000160">
    <property type="entry name" value="GGDEF_dom"/>
</dbReference>
<dbReference type="Proteomes" id="UP000714380">
    <property type="component" value="Unassembled WGS sequence"/>
</dbReference>
<dbReference type="SUPFAM" id="SSF55073">
    <property type="entry name" value="Nucleotide cyclase"/>
    <property type="match status" value="1"/>
</dbReference>
<dbReference type="InterPro" id="IPR043128">
    <property type="entry name" value="Rev_trsase/Diguanyl_cyclase"/>
</dbReference>
<proteinExistence type="predicted"/>
<dbReference type="InterPro" id="IPR035919">
    <property type="entry name" value="EAL_sf"/>
</dbReference>
<dbReference type="PROSITE" id="PS50887">
    <property type="entry name" value="GGDEF"/>
    <property type="match status" value="1"/>
</dbReference>
<feature type="domain" description="EAL" evidence="1">
    <location>
        <begin position="292"/>
        <end position="548"/>
    </location>
</feature>
<reference evidence="3 4" key="1">
    <citation type="submission" date="2020-12" db="EMBL/GenBank/DDBJ databases">
        <title>Novel Thalassolituus-related marine hydrocarbonoclastic bacteria mediated algae-derived hydrocarbons mineralization in twilight zone of the northern South China Sea.</title>
        <authorList>
            <person name="Dong C."/>
        </authorList>
    </citation>
    <scope>NUCLEOTIDE SEQUENCE [LARGE SCALE GENOMIC DNA]</scope>
    <source>
        <strain evidence="3 4">IMCC1826</strain>
    </source>
</reference>
<gene>
    <name evidence="3" type="ORF">I9W95_00550</name>
</gene>
<organism evidence="3 4">
    <name type="scientific">Thalassolituus marinus</name>
    <dbReference type="NCBI Taxonomy" id="671053"/>
    <lineage>
        <taxon>Bacteria</taxon>
        <taxon>Pseudomonadati</taxon>
        <taxon>Pseudomonadota</taxon>
        <taxon>Gammaproteobacteria</taxon>
        <taxon>Oceanospirillales</taxon>
        <taxon>Oceanospirillaceae</taxon>
        <taxon>Thalassolituus</taxon>
    </lineage>
</organism>